<dbReference type="NCBIfam" id="TIGR00179">
    <property type="entry name" value="murB"/>
    <property type="match status" value="1"/>
</dbReference>
<gene>
    <name evidence="19 21" type="primary">murB</name>
    <name evidence="21" type="ORF">GO499_02055</name>
</gene>
<dbReference type="Gene3D" id="3.90.78.10">
    <property type="entry name" value="UDP-N-acetylenolpyruvoylglucosamine reductase, C-terminal domain"/>
    <property type="match status" value="1"/>
</dbReference>
<dbReference type="GO" id="GO:0008360">
    <property type="term" value="P:regulation of cell shape"/>
    <property type="evidence" value="ECO:0007669"/>
    <property type="project" value="UniProtKB-KW"/>
</dbReference>
<dbReference type="InterPro" id="IPR016169">
    <property type="entry name" value="FAD-bd_PCMH_sub2"/>
</dbReference>
<evidence type="ECO:0000256" key="16">
    <source>
        <dbReference type="ARBA" id="ARBA00023316"/>
    </source>
</evidence>
<reference evidence="21 22" key="1">
    <citation type="submission" date="2019-12" db="EMBL/GenBank/DDBJ databases">
        <title>Complete genome sequence of Algicella marina strain 9Alg 56(T) isolated from the red alga Tichocarpus crinitus.</title>
        <authorList>
            <person name="Kim S.-G."/>
            <person name="Nedashkovskaya O.I."/>
        </authorList>
    </citation>
    <scope>NUCLEOTIDE SEQUENCE [LARGE SCALE GENOMIC DNA]</scope>
    <source>
        <strain evidence="21 22">9Alg 56</strain>
    </source>
</reference>
<comment type="subcellular location">
    <subcellularLocation>
        <location evidence="3 19">Cytoplasm</location>
    </subcellularLocation>
</comment>
<dbReference type="InterPro" id="IPR036318">
    <property type="entry name" value="FAD-bd_PCMH-like_sf"/>
</dbReference>
<evidence type="ECO:0000256" key="9">
    <source>
        <dbReference type="ARBA" id="ARBA00022630"/>
    </source>
</evidence>
<evidence type="ECO:0000256" key="13">
    <source>
        <dbReference type="ARBA" id="ARBA00022984"/>
    </source>
</evidence>
<keyword evidence="11 19" id="KW-0521">NADP</keyword>
<dbReference type="Proteomes" id="UP000464495">
    <property type="component" value="Chromosome"/>
</dbReference>
<dbReference type="EMBL" id="CP046620">
    <property type="protein sequence ID" value="QHQ37257.1"/>
    <property type="molecule type" value="Genomic_DNA"/>
</dbReference>
<evidence type="ECO:0000256" key="17">
    <source>
        <dbReference type="ARBA" id="ARBA00031026"/>
    </source>
</evidence>
<dbReference type="InterPro" id="IPR006094">
    <property type="entry name" value="Oxid_FAD_bind_N"/>
</dbReference>
<dbReference type="GO" id="GO:0008762">
    <property type="term" value="F:UDP-N-acetylmuramate dehydrogenase activity"/>
    <property type="evidence" value="ECO:0007669"/>
    <property type="project" value="UniProtKB-UniRule"/>
</dbReference>
<keyword evidence="8 19" id="KW-0132">Cell division</keyword>
<keyword evidence="12 19" id="KW-0133">Cell shape</keyword>
<dbReference type="SUPFAM" id="SSF56176">
    <property type="entry name" value="FAD-binding/transporter-associated domain-like"/>
    <property type="match status" value="1"/>
</dbReference>
<keyword evidence="7 19" id="KW-0963">Cytoplasm</keyword>
<keyword evidence="14 19" id="KW-0560">Oxidoreductase</keyword>
<keyword evidence="16 19" id="KW-0961">Cell wall biogenesis/degradation</keyword>
<evidence type="ECO:0000256" key="1">
    <source>
        <dbReference type="ARBA" id="ARBA00001974"/>
    </source>
</evidence>
<comment type="catalytic activity">
    <reaction evidence="18 19">
        <text>UDP-N-acetyl-alpha-D-muramate + NADP(+) = UDP-N-acetyl-3-O-(1-carboxyvinyl)-alpha-D-glucosamine + NADPH + H(+)</text>
        <dbReference type="Rhea" id="RHEA:12248"/>
        <dbReference type="ChEBI" id="CHEBI:15378"/>
        <dbReference type="ChEBI" id="CHEBI:57783"/>
        <dbReference type="ChEBI" id="CHEBI:58349"/>
        <dbReference type="ChEBI" id="CHEBI:68483"/>
        <dbReference type="ChEBI" id="CHEBI:70757"/>
        <dbReference type="EC" id="1.3.1.98"/>
    </reaction>
</comment>
<dbReference type="SUPFAM" id="SSF56194">
    <property type="entry name" value="Uridine diphospho-N-Acetylenolpyruvylglucosamine reductase, MurB, C-terminal domain"/>
    <property type="match status" value="1"/>
</dbReference>
<evidence type="ECO:0000256" key="10">
    <source>
        <dbReference type="ARBA" id="ARBA00022827"/>
    </source>
</evidence>
<feature type="active site" evidence="19">
    <location>
        <position position="167"/>
    </location>
</feature>
<dbReference type="GO" id="GO:0005829">
    <property type="term" value="C:cytosol"/>
    <property type="evidence" value="ECO:0007669"/>
    <property type="project" value="TreeGrafter"/>
</dbReference>
<dbReference type="InterPro" id="IPR016166">
    <property type="entry name" value="FAD-bd_PCMH"/>
</dbReference>
<dbReference type="InterPro" id="IPR016167">
    <property type="entry name" value="FAD-bd_PCMH_sub1"/>
</dbReference>
<keyword evidence="15 19" id="KW-0131">Cell cycle</keyword>
<dbReference type="GO" id="GO:0051301">
    <property type="term" value="P:cell division"/>
    <property type="evidence" value="ECO:0007669"/>
    <property type="project" value="UniProtKB-KW"/>
</dbReference>
<dbReference type="PANTHER" id="PTHR21071">
    <property type="entry name" value="UDP-N-ACETYLENOLPYRUVOYLGLUCOSAMINE REDUCTASE"/>
    <property type="match status" value="1"/>
</dbReference>
<dbReference type="AlphaFoldDB" id="A0A6P1T5E2"/>
<dbReference type="Pfam" id="PF02873">
    <property type="entry name" value="MurB_C"/>
    <property type="match status" value="1"/>
</dbReference>
<evidence type="ECO:0000256" key="6">
    <source>
        <dbReference type="ARBA" id="ARBA00015188"/>
    </source>
</evidence>
<evidence type="ECO:0000256" key="12">
    <source>
        <dbReference type="ARBA" id="ARBA00022960"/>
    </source>
</evidence>
<evidence type="ECO:0000313" key="22">
    <source>
        <dbReference type="Proteomes" id="UP000464495"/>
    </source>
</evidence>
<feature type="active site" evidence="19">
    <location>
        <position position="298"/>
    </location>
</feature>
<evidence type="ECO:0000256" key="7">
    <source>
        <dbReference type="ARBA" id="ARBA00022490"/>
    </source>
</evidence>
<dbReference type="Gene3D" id="3.30.43.10">
    <property type="entry name" value="Uridine Diphospho-n-acetylenolpyruvylglucosamine Reductase, domain 2"/>
    <property type="match status" value="1"/>
</dbReference>
<evidence type="ECO:0000256" key="8">
    <source>
        <dbReference type="ARBA" id="ARBA00022618"/>
    </source>
</evidence>
<proteinExistence type="inferred from homology"/>
<dbReference type="Pfam" id="PF01565">
    <property type="entry name" value="FAD_binding_4"/>
    <property type="match status" value="1"/>
</dbReference>
<feature type="domain" description="FAD-binding PCMH-type" evidence="20">
    <location>
        <begin position="24"/>
        <end position="187"/>
    </location>
</feature>
<evidence type="ECO:0000313" key="21">
    <source>
        <dbReference type="EMBL" id="QHQ37257.1"/>
    </source>
</evidence>
<keyword evidence="13 19" id="KW-0573">Peptidoglycan synthesis</keyword>
<dbReference type="HAMAP" id="MF_00037">
    <property type="entry name" value="MurB"/>
    <property type="match status" value="1"/>
</dbReference>
<dbReference type="NCBIfam" id="NF010480">
    <property type="entry name" value="PRK13905.1"/>
    <property type="match status" value="1"/>
</dbReference>
<dbReference type="UniPathway" id="UPA00219"/>
<evidence type="ECO:0000259" key="20">
    <source>
        <dbReference type="PROSITE" id="PS51387"/>
    </source>
</evidence>
<dbReference type="GO" id="GO:0009252">
    <property type="term" value="P:peptidoglycan biosynthetic process"/>
    <property type="evidence" value="ECO:0007669"/>
    <property type="project" value="UniProtKB-UniRule"/>
</dbReference>
<dbReference type="GO" id="GO:0071555">
    <property type="term" value="P:cell wall organization"/>
    <property type="evidence" value="ECO:0007669"/>
    <property type="project" value="UniProtKB-KW"/>
</dbReference>
<keyword evidence="9 19" id="KW-0285">Flavoprotein</keyword>
<sequence>MERLPEVRGKLTPGRGLAEMSWLRVGGPAEVFFQPADEEDLAAFLRACPRDVPVFPVGVCSNLIIREGGIPGVVIRLGRAFAGIHVEDGLVRVGSAALDRRVATTAAEAGIDLSFLRTIPGTIGGAVVMNAGCYGTYTADVFLNARAMDRHGEIITLTGADMGFAYRSSRLPEGLILLEATFRGPQRPVEEIESRMEEIVQKRAASQPVDDRSCGSTFRNPAGFSSTGQADDVHDMKAWKLIEDAGLRGFSLGGAQMSPKHANFLVNKGDASATELEELGELVRKRVFEHSGVRLEWEIMRVGEWPSPS</sequence>
<evidence type="ECO:0000256" key="2">
    <source>
        <dbReference type="ARBA" id="ARBA00003921"/>
    </source>
</evidence>
<dbReference type="Gene3D" id="3.30.465.10">
    <property type="match status" value="1"/>
</dbReference>
<keyword evidence="10 19" id="KW-0274">FAD</keyword>
<dbReference type="InterPro" id="IPR011601">
    <property type="entry name" value="MurB_C"/>
</dbReference>
<name>A0A6P1T5E2_9RHOB</name>
<protein>
    <recommendedName>
        <fullName evidence="6 19">UDP-N-acetylenolpyruvoylglucosamine reductase</fullName>
        <ecNumber evidence="5 19">1.3.1.98</ecNumber>
    </recommendedName>
    <alternativeName>
        <fullName evidence="17 19">UDP-N-acetylmuramate dehydrogenase</fullName>
    </alternativeName>
</protein>
<evidence type="ECO:0000256" key="15">
    <source>
        <dbReference type="ARBA" id="ARBA00023306"/>
    </source>
</evidence>
<dbReference type="KEGG" id="amaq:GO499_02055"/>
<accession>A0A6P1T5E2</accession>
<keyword evidence="22" id="KW-1185">Reference proteome</keyword>
<comment type="function">
    <text evidence="2 19">Cell wall formation.</text>
</comment>
<dbReference type="PROSITE" id="PS51387">
    <property type="entry name" value="FAD_PCMH"/>
    <property type="match status" value="1"/>
</dbReference>
<evidence type="ECO:0000256" key="14">
    <source>
        <dbReference type="ARBA" id="ARBA00023002"/>
    </source>
</evidence>
<organism evidence="21 22">
    <name type="scientific">Algicella marina</name>
    <dbReference type="NCBI Taxonomy" id="2683284"/>
    <lineage>
        <taxon>Bacteria</taxon>
        <taxon>Pseudomonadati</taxon>
        <taxon>Pseudomonadota</taxon>
        <taxon>Alphaproteobacteria</taxon>
        <taxon>Rhodobacterales</taxon>
        <taxon>Paracoccaceae</taxon>
        <taxon>Algicella</taxon>
    </lineage>
</organism>
<comment type="pathway">
    <text evidence="4 19">Cell wall biogenesis; peptidoglycan biosynthesis.</text>
</comment>
<evidence type="ECO:0000256" key="3">
    <source>
        <dbReference type="ARBA" id="ARBA00004496"/>
    </source>
</evidence>
<comment type="similarity">
    <text evidence="19">Belongs to the MurB family.</text>
</comment>
<dbReference type="RefSeq" id="WP_161863802.1">
    <property type="nucleotide sequence ID" value="NZ_CP046620.1"/>
</dbReference>
<comment type="cofactor">
    <cofactor evidence="1 19">
        <name>FAD</name>
        <dbReference type="ChEBI" id="CHEBI:57692"/>
    </cofactor>
</comment>
<dbReference type="InterPro" id="IPR003170">
    <property type="entry name" value="MurB"/>
</dbReference>
<feature type="active site" description="Proton donor" evidence="19">
    <location>
        <position position="216"/>
    </location>
</feature>
<evidence type="ECO:0000256" key="5">
    <source>
        <dbReference type="ARBA" id="ARBA00012518"/>
    </source>
</evidence>
<evidence type="ECO:0000256" key="19">
    <source>
        <dbReference type="HAMAP-Rule" id="MF_00037"/>
    </source>
</evidence>
<dbReference type="GO" id="GO:0071949">
    <property type="term" value="F:FAD binding"/>
    <property type="evidence" value="ECO:0007669"/>
    <property type="project" value="InterPro"/>
</dbReference>
<evidence type="ECO:0000256" key="18">
    <source>
        <dbReference type="ARBA" id="ARBA00048914"/>
    </source>
</evidence>
<evidence type="ECO:0000256" key="11">
    <source>
        <dbReference type="ARBA" id="ARBA00022857"/>
    </source>
</evidence>
<dbReference type="PANTHER" id="PTHR21071:SF4">
    <property type="entry name" value="UDP-N-ACETYLENOLPYRUVOYLGLUCOSAMINE REDUCTASE"/>
    <property type="match status" value="1"/>
</dbReference>
<dbReference type="InterPro" id="IPR036635">
    <property type="entry name" value="MurB_C_sf"/>
</dbReference>
<evidence type="ECO:0000256" key="4">
    <source>
        <dbReference type="ARBA" id="ARBA00004752"/>
    </source>
</evidence>
<dbReference type="EC" id="1.3.1.98" evidence="5 19"/>